<name>A0A0D3F129_9ORYZ</name>
<sequence>MASFARSFLGCGGKAGRAGARRPRALSSEVRGGDLSQRKPAPGVHEAGSGCVHKDPYPPLSEAATKLNALLDEIKGKKLNSVPLVMVGKTISNFEIVRREVHFKNIVDHGPLPPFFLVATSLAIVWKRRKPGKRGNL</sequence>
<proteinExistence type="predicted"/>
<dbReference type="HOGENOM" id="CLU_153611_0_0_1"/>
<reference evidence="2" key="2">
    <citation type="submission" date="2015-03" db="UniProtKB">
        <authorList>
            <consortium name="EnsemblPlants"/>
        </authorList>
    </citation>
    <scope>IDENTIFICATION</scope>
</reference>
<dbReference type="Proteomes" id="UP000026960">
    <property type="component" value="Chromosome 2"/>
</dbReference>
<dbReference type="PaxDb" id="65489-OBART02G04860.1"/>
<evidence type="ECO:0000313" key="3">
    <source>
        <dbReference type="Proteomes" id="UP000026960"/>
    </source>
</evidence>
<dbReference type="AlphaFoldDB" id="A0A0D3F129"/>
<protein>
    <submittedName>
        <fullName evidence="2">Uncharacterized protein</fullName>
    </submittedName>
</protein>
<dbReference type="Gramene" id="OBART02G04860.1">
    <property type="protein sequence ID" value="OBART02G04860.1"/>
    <property type="gene ID" value="OBART02G04860"/>
</dbReference>
<feature type="region of interest" description="Disordered" evidence="1">
    <location>
        <begin position="14"/>
        <end position="52"/>
    </location>
</feature>
<dbReference type="EnsemblPlants" id="OBART02G04860.1">
    <property type="protein sequence ID" value="OBART02G04860.1"/>
    <property type="gene ID" value="OBART02G04860"/>
</dbReference>
<reference evidence="2" key="1">
    <citation type="journal article" date="2009" name="Rice">
        <title>De Novo Next Generation Sequencing of Plant Genomes.</title>
        <authorList>
            <person name="Rounsley S."/>
            <person name="Marri P.R."/>
            <person name="Yu Y."/>
            <person name="He R."/>
            <person name="Sisneros N."/>
            <person name="Goicoechea J.L."/>
            <person name="Lee S.J."/>
            <person name="Angelova A."/>
            <person name="Kudrna D."/>
            <person name="Luo M."/>
            <person name="Affourtit J."/>
            <person name="Desany B."/>
            <person name="Knight J."/>
            <person name="Niazi F."/>
            <person name="Egholm M."/>
            <person name="Wing R.A."/>
        </authorList>
    </citation>
    <scope>NUCLEOTIDE SEQUENCE [LARGE SCALE GENOMIC DNA]</scope>
    <source>
        <strain evidence="2">cv. IRGC 105608</strain>
    </source>
</reference>
<organism evidence="2">
    <name type="scientific">Oryza barthii</name>
    <dbReference type="NCBI Taxonomy" id="65489"/>
    <lineage>
        <taxon>Eukaryota</taxon>
        <taxon>Viridiplantae</taxon>
        <taxon>Streptophyta</taxon>
        <taxon>Embryophyta</taxon>
        <taxon>Tracheophyta</taxon>
        <taxon>Spermatophyta</taxon>
        <taxon>Magnoliopsida</taxon>
        <taxon>Liliopsida</taxon>
        <taxon>Poales</taxon>
        <taxon>Poaceae</taxon>
        <taxon>BOP clade</taxon>
        <taxon>Oryzoideae</taxon>
        <taxon>Oryzeae</taxon>
        <taxon>Oryzinae</taxon>
        <taxon>Oryza</taxon>
    </lineage>
</organism>
<evidence type="ECO:0000256" key="1">
    <source>
        <dbReference type="SAM" id="MobiDB-lite"/>
    </source>
</evidence>
<evidence type="ECO:0000313" key="2">
    <source>
        <dbReference type="EnsemblPlants" id="OBART02G04860.1"/>
    </source>
</evidence>
<accession>A0A0D3F129</accession>
<keyword evidence="3" id="KW-1185">Reference proteome</keyword>